<dbReference type="EMBL" id="JAMBOL010000020">
    <property type="protein sequence ID" value="MCM3715742.1"/>
    <property type="molecule type" value="Genomic_DNA"/>
</dbReference>
<dbReference type="PANTHER" id="PTHR41523">
    <property type="entry name" value="TWO-COMPONENT SYSTEM SENSOR PROTEIN"/>
    <property type="match status" value="1"/>
</dbReference>
<comment type="caution">
    <text evidence="10">The sequence shown here is derived from an EMBL/GenBank/DDBJ whole genome shotgun (WGS) entry which is preliminary data.</text>
</comment>
<dbReference type="PROSITE" id="PS50109">
    <property type="entry name" value="HIS_KIN"/>
    <property type="match status" value="1"/>
</dbReference>
<dbReference type="Pfam" id="PF02518">
    <property type="entry name" value="HATPase_c"/>
    <property type="match status" value="1"/>
</dbReference>
<dbReference type="SMART" id="SM00387">
    <property type="entry name" value="HATPase_c"/>
    <property type="match status" value="1"/>
</dbReference>
<keyword evidence="4" id="KW-0808">Transferase</keyword>
<evidence type="ECO:0000256" key="4">
    <source>
        <dbReference type="ARBA" id="ARBA00022679"/>
    </source>
</evidence>
<gene>
    <name evidence="10" type="ORF">M3202_16885</name>
</gene>
<dbReference type="Gene3D" id="3.30.450.20">
    <property type="entry name" value="PAS domain"/>
    <property type="match status" value="1"/>
</dbReference>
<dbReference type="Pfam" id="PF07568">
    <property type="entry name" value="HisKA_2"/>
    <property type="match status" value="1"/>
</dbReference>
<dbReference type="InterPro" id="IPR003594">
    <property type="entry name" value="HATPase_dom"/>
</dbReference>
<dbReference type="InterPro" id="IPR011495">
    <property type="entry name" value="Sig_transdc_His_kin_sub2_dim/P"/>
</dbReference>
<evidence type="ECO:0000256" key="2">
    <source>
        <dbReference type="ARBA" id="ARBA00012438"/>
    </source>
</evidence>
<keyword evidence="11" id="KW-1185">Reference proteome</keyword>
<dbReference type="AlphaFoldDB" id="A0A9X2DSP5"/>
<name>A0A9X2DSP5_9BACI</name>
<keyword evidence="8" id="KW-0902">Two-component regulatory system</keyword>
<proteinExistence type="predicted"/>
<dbReference type="InterPro" id="IPR005467">
    <property type="entry name" value="His_kinase_dom"/>
</dbReference>
<comment type="catalytic activity">
    <reaction evidence="1">
        <text>ATP + protein L-histidine = ADP + protein N-phospho-L-histidine.</text>
        <dbReference type="EC" id="2.7.13.3"/>
    </reaction>
</comment>
<dbReference type="GO" id="GO:0005524">
    <property type="term" value="F:ATP binding"/>
    <property type="evidence" value="ECO:0007669"/>
    <property type="project" value="UniProtKB-KW"/>
</dbReference>
<dbReference type="Gene3D" id="3.30.450.280">
    <property type="entry name" value="GAF domain"/>
    <property type="match status" value="1"/>
</dbReference>
<dbReference type="GO" id="GO:0000160">
    <property type="term" value="P:phosphorelay signal transduction system"/>
    <property type="evidence" value="ECO:0007669"/>
    <property type="project" value="UniProtKB-KW"/>
</dbReference>
<evidence type="ECO:0000256" key="3">
    <source>
        <dbReference type="ARBA" id="ARBA00022553"/>
    </source>
</evidence>
<evidence type="ECO:0000313" key="11">
    <source>
        <dbReference type="Proteomes" id="UP001139179"/>
    </source>
</evidence>
<evidence type="ECO:0000256" key="8">
    <source>
        <dbReference type="ARBA" id="ARBA00023012"/>
    </source>
</evidence>
<dbReference type="PANTHER" id="PTHR41523:SF8">
    <property type="entry name" value="ETHYLENE RESPONSE SENSOR PROTEIN"/>
    <property type="match status" value="1"/>
</dbReference>
<keyword evidence="6 10" id="KW-0418">Kinase</keyword>
<dbReference type="InterPro" id="IPR038424">
    <property type="entry name" value="H_kinase_PdtaS_GAF_sf"/>
</dbReference>
<dbReference type="RefSeq" id="WP_251224449.1">
    <property type="nucleotide sequence ID" value="NZ_JAMBOL010000020.1"/>
</dbReference>
<dbReference type="Proteomes" id="UP001139179">
    <property type="component" value="Unassembled WGS sequence"/>
</dbReference>
<accession>A0A9X2DSP5</accession>
<dbReference type="Gene3D" id="3.30.565.10">
    <property type="entry name" value="Histidine kinase-like ATPase, C-terminal domain"/>
    <property type="match status" value="1"/>
</dbReference>
<dbReference type="EC" id="2.7.13.3" evidence="2"/>
<reference evidence="10" key="1">
    <citation type="submission" date="2022-05" db="EMBL/GenBank/DDBJ databases">
        <title>Comparative Genomics of Spacecraft Associated Microbes.</title>
        <authorList>
            <person name="Tran M.T."/>
            <person name="Wright A."/>
            <person name="Seuylemezian A."/>
            <person name="Eisen J."/>
            <person name="Coil D."/>
        </authorList>
    </citation>
    <scope>NUCLEOTIDE SEQUENCE</scope>
    <source>
        <strain evidence="10">214.1.1</strain>
    </source>
</reference>
<dbReference type="Pfam" id="PF12282">
    <property type="entry name" value="GAF_PdtaS"/>
    <property type="match status" value="1"/>
</dbReference>
<evidence type="ECO:0000259" key="9">
    <source>
        <dbReference type="PROSITE" id="PS50109"/>
    </source>
</evidence>
<evidence type="ECO:0000256" key="6">
    <source>
        <dbReference type="ARBA" id="ARBA00022777"/>
    </source>
</evidence>
<dbReference type="InterPro" id="IPR022066">
    <property type="entry name" value="PdtaS_GAF"/>
</dbReference>
<evidence type="ECO:0000256" key="1">
    <source>
        <dbReference type="ARBA" id="ARBA00000085"/>
    </source>
</evidence>
<evidence type="ECO:0000256" key="5">
    <source>
        <dbReference type="ARBA" id="ARBA00022741"/>
    </source>
</evidence>
<feature type="domain" description="Histidine kinase" evidence="9">
    <location>
        <begin position="278"/>
        <end position="469"/>
    </location>
</feature>
<organism evidence="10 11">
    <name type="scientific">Halalkalibacter oceani</name>
    <dbReference type="NCBI Taxonomy" id="1653776"/>
    <lineage>
        <taxon>Bacteria</taxon>
        <taxon>Bacillati</taxon>
        <taxon>Bacillota</taxon>
        <taxon>Bacilli</taxon>
        <taxon>Bacillales</taxon>
        <taxon>Bacillaceae</taxon>
        <taxon>Halalkalibacter</taxon>
    </lineage>
</organism>
<dbReference type="GO" id="GO:0004673">
    <property type="term" value="F:protein histidine kinase activity"/>
    <property type="evidence" value="ECO:0007669"/>
    <property type="project" value="UniProtKB-EC"/>
</dbReference>
<dbReference type="SUPFAM" id="SSF55874">
    <property type="entry name" value="ATPase domain of HSP90 chaperone/DNA topoisomerase II/histidine kinase"/>
    <property type="match status" value="1"/>
</dbReference>
<evidence type="ECO:0000313" key="10">
    <source>
        <dbReference type="EMBL" id="MCM3715742.1"/>
    </source>
</evidence>
<protein>
    <recommendedName>
        <fullName evidence="2">histidine kinase</fullName>
        <ecNumber evidence="2">2.7.13.3</ecNumber>
    </recommendedName>
</protein>
<keyword evidence="5" id="KW-0547">Nucleotide-binding</keyword>
<keyword evidence="3" id="KW-0597">Phosphoprotein</keyword>
<dbReference type="InterPro" id="IPR036890">
    <property type="entry name" value="HATPase_C_sf"/>
</dbReference>
<evidence type="ECO:0000256" key="7">
    <source>
        <dbReference type="ARBA" id="ARBA00022840"/>
    </source>
</evidence>
<sequence length="474" mass="52759">MTREMVQELCLNYTNLSAEDIEVIQEVAGNLQLIADLNKANIFIDCLTKEGQHAIVVAEASPATAVPVYENPVVGKFAYEAFEPAVFNTLRTGKPMFQNRALTQEGRTVEQSVVPLSGPRGRVIGTVIMEKASEELHYQQKVKALSEANETLSEMLIGISEKQPILPEVMEDSIFFINDHGELFYTNRPAINLIQEIGGEGKLGNRLTDYIPEVAAVLEDEEEVLVSEIHILDQIFQVKKIPLTQLDHDKSAIVILKNITELREKERELLVKTVTLREVHHRVKNNLQTVASLLRLQMKRGLPEESKVYFAESLNRITSIAAVYEIILANSNVDVVDLYQLVEKIGNALVGEAEREEKKIALSYSGIPVQIESSKAVTIALIINELIQNCVKHAFDGVDRGQIDVTFAREGDRLLIRVTDDGKGFAPEAKSSLGLDIVTMLIEHDLAGEFSIRQMEAGTVATVDIPLNRELVLR</sequence>
<keyword evidence="7" id="KW-0067">ATP-binding</keyword>